<evidence type="ECO:0000256" key="6">
    <source>
        <dbReference type="ARBA" id="ARBA00023242"/>
    </source>
</evidence>
<comment type="function">
    <text evidence="7">Functions as a component of the nuclear pore complex (NPC).</text>
</comment>
<comment type="similarity">
    <text evidence="7">Belongs to the nucleoporin Nup84/Nup107 family.</text>
</comment>
<feature type="region of interest" description="Disordered" evidence="8">
    <location>
        <begin position="528"/>
        <end position="547"/>
    </location>
</feature>
<protein>
    <recommendedName>
        <fullName evidence="7">Nuclear pore complex protein</fullName>
    </recommendedName>
</protein>
<evidence type="ECO:0000256" key="5">
    <source>
        <dbReference type="ARBA" id="ARBA00023132"/>
    </source>
</evidence>
<keyword evidence="3" id="KW-0653">Protein transport</keyword>
<evidence type="ECO:0000256" key="2">
    <source>
        <dbReference type="ARBA" id="ARBA00022816"/>
    </source>
</evidence>
<dbReference type="GO" id="GO:0031965">
    <property type="term" value="C:nuclear membrane"/>
    <property type="evidence" value="ECO:0007669"/>
    <property type="project" value="UniProtKB-SubCell"/>
</dbReference>
<proteinExistence type="inferred from homology"/>
<keyword evidence="4 7" id="KW-0811">Translocation</keyword>
<dbReference type="PANTHER" id="PTHR13003:SF2">
    <property type="entry name" value="NUCLEAR PORE COMPLEX PROTEIN NUP107"/>
    <property type="match status" value="1"/>
</dbReference>
<keyword evidence="6 7" id="KW-0539">Nucleus</keyword>
<sequence length="1013" mass="115546">MFLTSRRSQSAAVQLNSSRSTPFSASRAATDAISKDDPLQPLRTVADRVGKEVEEFAERVDHFHTRTNISDKKVWHTETLRMVGRFEDLAESKVKELKKQADAENKGELNKSLRRRIQKMAESPNLNSGNDLRRSFQPAMSVIESSSTPESLSVQELRQWEAELATWELLRITLQQHYPAPATNVAQENQARLAQAGGVHRYTPNREIWNRFLLADEEAREKETILRWLEETARKSESAVESITEQLKAQSGKDTHIWTSGWLDTKSKLKQAKRIDFKRVETSDGPLNSNVSLRTGDGAKLLVTHLDPDAPTRQNRDLEKSDDYYERSLWMVCYEMMRRGKPWQDIAEWCKERNEAWRGVSIGAAYESHPDNGPNVSGPTVGYLFRRTCFFAARGARSPYECAVYGLLSGDLASAETVCRTWDDHLYARYNSLLLSRFDSYLRNTPRVSKKTAMQFGFTDEVALVGDWENSSRLVIENLKEQKATSAQARAPMKLIQGSLISWSVDELVCKVGVAIASLFQEDDRPLNLSIDPESDPSSPTANTGTTIDKRQYTAEEYYQQFATDPDALRVLVHIFITVKHLPSFGEKQWHQLAAMDNVITLYIEFLRITKKISLIPLYAARLETKRTIHCLARILPDIKNADEQKSFVKLMELYRINAIPVITKNCELSLASTDFGSATFDPEKVSISRFEMLEQIKQTTSHKKIWPGQRIKLEMPGLDIDQKEESLIESLRWYDHIESDYVNTFERLSESLQYLLLTGRIGAAEQLISEMNIESLAPGRTQAHCGYPFDFTAPGMEEQDELQVVQIIRTTKRGQPSQRLSDIPSADEHAAHVENMRACSATYQELQQLVRLITLFREWRQEENNLVQFEGTKVDSKPIKEMFEAIQATFDSLLECVDPHANGRMLYEIRKAYYPEMVIAYICVAQTAGFFIQRDYIVKAMDIANMVADADKEWLQVLFMKTGRMTELVDTLALASRAMLRLSDLGDAKKLSAKKRGSRGESLRAWDLKSRN</sequence>
<keyword evidence="2" id="KW-0509">mRNA transport</keyword>
<evidence type="ECO:0000313" key="10">
    <source>
        <dbReference type="Proteomes" id="UP000799428"/>
    </source>
</evidence>
<dbReference type="Gene3D" id="1.20.190.50">
    <property type="match status" value="1"/>
</dbReference>
<keyword evidence="5 7" id="KW-0906">Nuclear pore complex</keyword>
<dbReference type="GO" id="GO:0006606">
    <property type="term" value="P:protein import into nucleus"/>
    <property type="evidence" value="ECO:0007669"/>
    <property type="project" value="TreeGrafter"/>
</dbReference>
<dbReference type="PANTHER" id="PTHR13003">
    <property type="entry name" value="NUP107-RELATED"/>
    <property type="match status" value="1"/>
</dbReference>
<evidence type="ECO:0000256" key="7">
    <source>
        <dbReference type="RuleBase" id="RU365072"/>
    </source>
</evidence>
<dbReference type="GO" id="GO:0006406">
    <property type="term" value="P:mRNA export from nucleus"/>
    <property type="evidence" value="ECO:0007669"/>
    <property type="project" value="TreeGrafter"/>
</dbReference>
<evidence type="ECO:0000256" key="4">
    <source>
        <dbReference type="ARBA" id="ARBA00023010"/>
    </source>
</evidence>
<reference evidence="9" key="1">
    <citation type="journal article" date="2020" name="Stud. Mycol.">
        <title>101 Dothideomycetes genomes: a test case for predicting lifestyles and emergence of pathogens.</title>
        <authorList>
            <person name="Haridas S."/>
            <person name="Albert R."/>
            <person name="Binder M."/>
            <person name="Bloem J."/>
            <person name="Labutti K."/>
            <person name="Salamov A."/>
            <person name="Andreopoulos B."/>
            <person name="Baker S."/>
            <person name="Barry K."/>
            <person name="Bills G."/>
            <person name="Bluhm B."/>
            <person name="Cannon C."/>
            <person name="Castanera R."/>
            <person name="Culley D."/>
            <person name="Daum C."/>
            <person name="Ezra D."/>
            <person name="Gonzalez J."/>
            <person name="Henrissat B."/>
            <person name="Kuo A."/>
            <person name="Liang C."/>
            <person name="Lipzen A."/>
            <person name="Lutzoni F."/>
            <person name="Magnuson J."/>
            <person name="Mondo S."/>
            <person name="Nolan M."/>
            <person name="Ohm R."/>
            <person name="Pangilinan J."/>
            <person name="Park H.-J."/>
            <person name="Ramirez L."/>
            <person name="Alfaro M."/>
            <person name="Sun H."/>
            <person name="Tritt A."/>
            <person name="Yoshinaga Y."/>
            <person name="Zwiers L.-H."/>
            <person name="Turgeon B."/>
            <person name="Goodwin S."/>
            <person name="Spatafora J."/>
            <person name="Crous P."/>
            <person name="Grigoriev I."/>
        </authorList>
    </citation>
    <scope>NUCLEOTIDE SEQUENCE</scope>
    <source>
        <strain evidence="9">CBS 279.74</strain>
    </source>
</reference>
<dbReference type="InterPro" id="IPR007252">
    <property type="entry name" value="Nup84/Nup107"/>
</dbReference>
<dbReference type="Proteomes" id="UP000799428">
    <property type="component" value="Unassembled WGS sequence"/>
</dbReference>
<dbReference type="Gene3D" id="1.10.3450.20">
    <property type="match status" value="1"/>
</dbReference>
<evidence type="ECO:0000313" key="9">
    <source>
        <dbReference type="EMBL" id="KAF2708833.1"/>
    </source>
</evidence>
<dbReference type="Pfam" id="PF04121">
    <property type="entry name" value="Nup84_Nup100"/>
    <property type="match status" value="1"/>
</dbReference>
<dbReference type="GO" id="GO:0000973">
    <property type="term" value="P:post-transcriptional tethering of RNA polymerase II gene DNA at nuclear periphery"/>
    <property type="evidence" value="ECO:0007669"/>
    <property type="project" value="TreeGrafter"/>
</dbReference>
<evidence type="ECO:0000256" key="8">
    <source>
        <dbReference type="SAM" id="MobiDB-lite"/>
    </source>
</evidence>
<dbReference type="EMBL" id="MU005771">
    <property type="protein sequence ID" value="KAF2708833.1"/>
    <property type="molecule type" value="Genomic_DNA"/>
</dbReference>
<feature type="compositionally biased region" description="Polar residues" evidence="8">
    <location>
        <begin position="1"/>
        <end position="24"/>
    </location>
</feature>
<feature type="compositionally biased region" description="Polar residues" evidence="8">
    <location>
        <begin position="536"/>
        <end position="547"/>
    </location>
</feature>
<keyword evidence="10" id="KW-1185">Reference proteome</keyword>
<dbReference type="GO" id="GO:0017056">
    <property type="term" value="F:structural constituent of nuclear pore"/>
    <property type="evidence" value="ECO:0007669"/>
    <property type="project" value="UniProtKB-UniRule"/>
</dbReference>
<gene>
    <name evidence="9" type="ORF">K504DRAFT_468059</name>
</gene>
<organism evidence="9 10">
    <name type="scientific">Pleomassaria siparia CBS 279.74</name>
    <dbReference type="NCBI Taxonomy" id="1314801"/>
    <lineage>
        <taxon>Eukaryota</taxon>
        <taxon>Fungi</taxon>
        <taxon>Dikarya</taxon>
        <taxon>Ascomycota</taxon>
        <taxon>Pezizomycotina</taxon>
        <taxon>Dothideomycetes</taxon>
        <taxon>Pleosporomycetidae</taxon>
        <taxon>Pleosporales</taxon>
        <taxon>Pleomassariaceae</taxon>
        <taxon>Pleomassaria</taxon>
    </lineage>
</organism>
<evidence type="ECO:0000256" key="1">
    <source>
        <dbReference type="ARBA" id="ARBA00022448"/>
    </source>
</evidence>
<comment type="subunit">
    <text evidence="7">Part of the nuclear pore complex (NPC).</text>
</comment>
<accession>A0A6G1K884</accession>
<comment type="subcellular location">
    <subcellularLocation>
        <location evidence="7">Nucleus</location>
        <location evidence="7">Nuclear pore complex</location>
    </subcellularLocation>
    <subcellularLocation>
        <location evidence="7">Nucleus membrane</location>
    </subcellularLocation>
</comment>
<dbReference type="OrthoDB" id="3098at2759"/>
<keyword evidence="1 7" id="KW-0813">Transport</keyword>
<evidence type="ECO:0000256" key="3">
    <source>
        <dbReference type="ARBA" id="ARBA00022927"/>
    </source>
</evidence>
<dbReference type="AlphaFoldDB" id="A0A6G1K884"/>
<keyword evidence="7" id="KW-0472">Membrane</keyword>
<name>A0A6G1K884_9PLEO</name>
<feature type="region of interest" description="Disordered" evidence="8">
    <location>
        <begin position="1"/>
        <end position="39"/>
    </location>
</feature>
<dbReference type="GO" id="GO:0031080">
    <property type="term" value="C:nuclear pore outer ring"/>
    <property type="evidence" value="ECO:0007669"/>
    <property type="project" value="TreeGrafter"/>
</dbReference>